<keyword evidence="1" id="KW-0689">Ribosomal protein</keyword>
<dbReference type="NCBIfam" id="TIGR02436">
    <property type="entry name" value="four helix bundle protein"/>
    <property type="match status" value="1"/>
</dbReference>
<dbReference type="AlphaFoldDB" id="A0A0G0P6W4"/>
<dbReference type="Proteomes" id="UP000034932">
    <property type="component" value="Unassembled WGS sequence"/>
</dbReference>
<proteinExistence type="predicted"/>
<dbReference type="Pfam" id="PF05635">
    <property type="entry name" value="23S_rRNA_IVP"/>
    <property type="match status" value="1"/>
</dbReference>
<comment type="caution">
    <text evidence="1">The sequence shown here is derived from an EMBL/GenBank/DDBJ whole genome shotgun (WGS) entry which is preliminary data.</text>
</comment>
<reference evidence="1 2" key="1">
    <citation type="journal article" date="2015" name="Nature">
        <title>rRNA introns, odd ribosomes, and small enigmatic genomes across a large radiation of phyla.</title>
        <authorList>
            <person name="Brown C.T."/>
            <person name="Hug L.A."/>
            <person name="Thomas B.C."/>
            <person name="Sharon I."/>
            <person name="Castelle C.J."/>
            <person name="Singh A."/>
            <person name="Wilkins M.J."/>
            <person name="Williams K.H."/>
            <person name="Banfield J.F."/>
        </authorList>
    </citation>
    <scope>NUCLEOTIDE SEQUENCE [LARGE SCALE GENOMIC DNA]</scope>
</reference>
<dbReference type="EMBL" id="LBVW01000006">
    <property type="protein sequence ID" value="KKQ93874.1"/>
    <property type="molecule type" value="Genomic_DNA"/>
</dbReference>
<gene>
    <name evidence="1" type="ORF">UT19_C0006G0002</name>
</gene>
<organism evidence="1 2">
    <name type="scientific">Candidatus Woesebacteria bacterium GW2011_GWB1_39_10b</name>
    <dbReference type="NCBI Taxonomy" id="1618573"/>
    <lineage>
        <taxon>Bacteria</taxon>
        <taxon>Candidatus Woeseibacteriota</taxon>
    </lineage>
</organism>
<accession>A0A0G0P6W4</accession>
<dbReference type="InterPro" id="IPR036583">
    <property type="entry name" value="23S_rRNA_IVS_sf"/>
</dbReference>
<evidence type="ECO:0000313" key="1">
    <source>
        <dbReference type="EMBL" id="KKQ93874.1"/>
    </source>
</evidence>
<keyword evidence="1" id="KW-0687">Ribonucleoprotein</keyword>
<dbReference type="Gene3D" id="1.20.1440.60">
    <property type="entry name" value="23S rRNA-intervening sequence"/>
    <property type="match status" value="1"/>
</dbReference>
<dbReference type="GO" id="GO:0005840">
    <property type="term" value="C:ribosome"/>
    <property type="evidence" value="ECO:0007669"/>
    <property type="project" value="UniProtKB-KW"/>
</dbReference>
<dbReference type="InterPro" id="IPR012657">
    <property type="entry name" value="23S_rRNA-intervening_sequence"/>
</dbReference>
<evidence type="ECO:0000313" key="2">
    <source>
        <dbReference type="Proteomes" id="UP000034932"/>
    </source>
</evidence>
<protein>
    <submittedName>
        <fullName evidence="1">Ribosomal protein S23</fullName>
    </submittedName>
</protein>
<dbReference type="PANTHER" id="PTHR38471">
    <property type="entry name" value="FOUR HELIX BUNDLE PROTEIN"/>
    <property type="match status" value="1"/>
</dbReference>
<dbReference type="CDD" id="cd16377">
    <property type="entry name" value="23S_rRNA_IVP_like"/>
    <property type="match status" value="1"/>
</dbReference>
<dbReference type="SUPFAM" id="SSF158446">
    <property type="entry name" value="IVS-encoded protein-like"/>
    <property type="match status" value="1"/>
</dbReference>
<sequence>MGIKSFTELNTWKEAHNLVLTIYRIVENYPRQETFILVSQMLRAVISITSNIAEGFGRHGDKEKIQFYYLAQASLTELQNQLIISKDIRYLPENEFHDVWEQTVIVHKLITGLIKSIKSR</sequence>
<name>A0A0G0P6W4_9BACT</name>
<dbReference type="PANTHER" id="PTHR38471:SF2">
    <property type="entry name" value="FOUR HELIX BUNDLE PROTEIN"/>
    <property type="match status" value="1"/>
</dbReference>
<dbReference type="STRING" id="1618573.UT19_C0006G0002"/>